<proteinExistence type="predicted"/>
<dbReference type="AlphaFoldDB" id="A0ABD2WSZ1"/>
<keyword evidence="2" id="KW-1185">Reference proteome</keyword>
<sequence length="86" mass="10105">MSKLVRLCQAMIKAHKRTPSQHAYPQQKEKNGLYYDLNHVGIKYRRGGLLGRSSTCMIKSARERRYMRYKLRAAQAGAFLWTLICW</sequence>
<organism evidence="1 2">
    <name type="scientific">Trichogramma kaykai</name>
    <dbReference type="NCBI Taxonomy" id="54128"/>
    <lineage>
        <taxon>Eukaryota</taxon>
        <taxon>Metazoa</taxon>
        <taxon>Ecdysozoa</taxon>
        <taxon>Arthropoda</taxon>
        <taxon>Hexapoda</taxon>
        <taxon>Insecta</taxon>
        <taxon>Pterygota</taxon>
        <taxon>Neoptera</taxon>
        <taxon>Endopterygota</taxon>
        <taxon>Hymenoptera</taxon>
        <taxon>Apocrita</taxon>
        <taxon>Proctotrupomorpha</taxon>
        <taxon>Chalcidoidea</taxon>
        <taxon>Trichogrammatidae</taxon>
        <taxon>Trichogramma</taxon>
    </lineage>
</organism>
<name>A0ABD2WSZ1_9HYME</name>
<dbReference type="EMBL" id="JBJJXI010000077">
    <property type="protein sequence ID" value="KAL3395865.1"/>
    <property type="molecule type" value="Genomic_DNA"/>
</dbReference>
<reference evidence="1 2" key="1">
    <citation type="journal article" date="2024" name="bioRxiv">
        <title>A reference genome for Trichogramma kaykai: A tiny desert-dwelling parasitoid wasp with competing sex-ratio distorters.</title>
        <authorList>
            <person name="Culotta J."/>
            <person name="Lindsey A.R."/>
        </authorList>
    </citation>
    <scope>NUCLEOTIDE SEQUENCE [LARGE SCALE GENOMIC DNA]</scope>
    <source>
        <strain evidence="1 2">KSX58</strain>
    </source>
</reference>
<gene>
    <name evidence="1" type="ORF">TKK_010174</name>
</gene>
<accession>A0ABD2WSZ1</accession>
<comment type="caution">
    <text evidence="1">The sequence shown here is derived from an EMBL/GenBank/DDBJ whole genome shotgun (WGS) entry which is preliminary data.</text>
</comment>
<protein>
    <recommendedName>
        <fullName evidence="3">Ribosomal protein S14</fullName>
    </recommendedName>
</protein>
<evidence type="ECO:0008006" key="3">
    <source>
        <dbReference type="Google" id="ProtNLM"/>
    </source>
</evidence>
<evidence type="ECO:0000313" key="1">
    <source>
        <dbReference type="EMBL" id="KAL3395865.1"/>
    </source>
</evidence>
<dbReference type="Proteomes" id="UP001627154">
    <property type="component" value="Unassembled WGS sequence"/>
</dbReference>
<evidence type="ECO:0000313" key="2">
    <source>
        <dbReference type="Proteomes" id="UP001627154"/>
    </source>
</evidence>